<sequence>MRELIIIDPSRTQHLAPMYSWPTRVPDRCYQFYIPSWSLRRLQMQHGFDLQGSLVEDGATMIVSESQPAPSPKSRSINPVPVTFHFVNPWRDEVLTVRFGVGCECNSHFRPITPHDWWIDVHEGRQADPPGTYSGCQFVPRDHGHSPPVSKLSFRNPRCTQRHVYLDPLNDVQQHVALELGDRTVHVQTALTEYYGLRSYKNPSPITVMIDLEGFERLHFVPRKNSSGVAATTTASSNDHPHPPDNSTWLSRSWNSWGLPSIPMSIPPLTGLRSLKEWLASDVDYGYGSLV</sequence>
<keyword evidence="2" id="KW-1185">Reference proteome</keyword>
<gene>
    <name evidence="1" type="ORF">OH76DRAFT_1406144</name>
</gene>
<dbReference type="AlphaFoldDB" id="A0A371D3X7"/>
<organism evidence="1 2">
    <name type="scientific">Lentinus brumalis</name>
    <dbReference type="NCBI Taxonomy" id="2498619"/>
    <lineage>
        <taxon>Eukaryota</taxon>
        <taxon>Fungi</taxon>
        <taxon>Dikarya</taxon>
        <taxon>Basidiomycota</taxon>
        <taxon>Agaricomycotina</taxon>
        <taxon>Agaricomycetes</taxon>
        <taxon>Polyporales</taxon>
        <taxon>Polyporaceae</taxon>
        <taxon>Lentinus</taxon>
    </lineage>
</organism>
<dbReference type="Proteomes" id="UP000256964">
    <property type="component" value="Unassembled WGS sequence"/>
</dbReference>
<evidence type="ECO:0000313" key="2">
    <source>
        <dbReference type="Proteomes" id="UP000256964"/>
    </source>
</evidence>
<dbReference type="EMBL" id="KZ857420">
    <property type="protein sequence ID" value="RDX47248.1"/>
    <property type="molecule type" value="Genomic_DNA"/>
</dbReference>
<protein>
    <submittedName>
        <fullName evidence="1">Uncharacterized protein</fullName>
    </submittedName>
</protein>
<reference evidence="1 2" key="1">
    <citation type="journal article" date="2018" name="Biotechnol. Biofuels">
        <title>Integrative visual omics of the white-rot fungus Polyporus brumalis exposes the biotechnological potential of its oxidative enzymes for delignifying raw plant biomass.</title>
        <authorList>
            <person name="Miyauchi S."/>
            <person name="Rancon A."/>
            <person name="Drula E."/>
            <person name="Hage H."/>
            <person name="Chaduli D."/>
            <person name="Favel A."/>
            <person name="Grisel S."/>
            <person name="Henrissat B."/>
            <person name="Herpoel-Gimbert I."/>
            <person name="Ruiz-Duenas F.J."/>
            <person name="Chevret D."/>
            <person name="Hainaut M."/>
            <person name="Lin J."/>
            <person name="Wang M."/>
            <person name="Pangilinan J."/>
            <person name="Lipzen A."/>
            <person name="Lesage-Meessen L."/>
            <person name="Navarro D."/>
            <person name="Riley R."/>
            <person name="Grigoriev I.V."/>
            <person name="Zhou S."/>
            <person name="Raouche S."/>
            <person name="Rosso M.N."/>
        </authorList>
    </citation>
    <scope>NUCLEOTIDE SEQUENCE [LARGE SCALE GENOMIC DNA]</scope>
    <source>
        <strain evidence="1 2">BRFM 1820</strain>
    </source>
</reference>
<proteinExistence type="predicted"/>
<accession>A0A371D3X7</accession>
<name>A0A371D3X7_9APHY</name>
<evidence type="ECO:0000313" key="1">
    <source>
        <dbReference type="EMBL" id="RDX47248.1"/>
    </source>
</evidence>